<sequence length="116" mass="12154">MQSSATIAIVAGVFLASCTDTSGILGSDAGHQMVNSSVSTPDLKSSDAVYFQVKGQSNRQSIGTLEDDGAICSGSVCSWSSIQGHAQASTSEVYIESVERMKLAEMGASKLPRMDW</sequence>
<keyword evidence="2" id="KW-1185">Reference proteome</keyword>
<gene>
    <name evidence="1" type="ORF">RUE5091_00593</name>
</gene>
<proteinExistence type="predicted"/>
<accession>A0A0P1I3G4</accession>
<protein>
    <submittedName>
        <fullName evidence="1">Uncharacterized protein</fullName>
    </submittedName>
</protein>
<dbReference type="EMBL" id="CYUD01000002">
    <property type="protein sequence ID" value="CUJ87802.1"/>
    <property type="molecule type" value="Genomic_DNA"/>
</dbReference>
<evidence type="ECO:0000313" key="1">
    <source>
        <dbReference type="EMBL" id="CUJ87802.1"/>
    </source>
</evidence>
<organism evidence="1 2">
    <name type="scientific">Ruegeria denitrificans</name>
    <dbReference type="NCBI Taxonomy" id="1715692"/>
    <lineage>
        <taxon>Bacteria</taxon>
        <taxon>Pseudomonadati</taxon>
        <taxon>Pseudomonadota</taxon>
        <taxon>Alphaproteobacteria</taxon>
        <taxon>Rhodobacterales</taxon>
        <taxon>Roseobacteraceae</taxon>
        <taxon>Ruegeria</taxon>
    </lineage>
</organism>
<dbReference type="AlphaFoldDB" id="A0A0P1I3G4"/>
<evidence type="ECO:0000313" key="2">
    <source>
        <dbReference type="Proteomes" id="UP000051260"/>
    </source>
</evidence>
<dbReference type="Proteomes" id="UP000051260">
    <property type="component" value="Unassembled WGS sequence"/>
</dbReference>
<reference evidence="2" key="1">
    <citation type="submission" date="2015-09" db="EMBL/GenBank/DDBJ databases">
        <authorList>
            <person name="Rodrigo-Torres L."/>
            <person name="Arahal D.R."/>
        </authorList>
    </citation>
    <scope>NUCLEOTIDE SEQUENCE [LARGE SCALE GENOMIC DNA]</scope>
    <source>
        <strain evidence="2">CECT 5091</strain>
    </source>
</reference>
<name>A0A0P1I3G4_9RHOB</name>